<reference evidence="3" key="1">
    <citation type="submission" date="2025-08" db="UniProtKB">
        <authorList>
            <consortium name="Ensembl"/>
        </authorList>
    </citation>
    <scope>IDENTIFICATION</scope>
</reference>
<accession>A0A8B9G539</accession>
<feature type="compositionally biased region" description="Pro residues" evidence="1">
    <location>
        <begin position="46"/>
        <end position="64"/>
    </location>
</feature>
<reference evidence="3" key="2">
    <citation type="submission" date="2025-09" db="UniProtKB">
        <authorList>
            <consortium name="Ensembl"/>
        </authorList>
    </citation>
    <scope>IDENTIFICATION</scope>
</reference>
<evidence type="ECO:0000313" key="4">
    <source>
        <dbReference type="Proteomes" id="UP000694522"/>
    </source>
</evidence>
<name>A0A8B9G539_9PSIT</name>
<dbReference type="AlphaFoldDB" id="A0A8B9G539"/>
<sequence>MGKGALGVEAGWDGSSQEGAGWDGDRTVRVVTTPSHRSQRGGSEAPPLPSPLPPRSPHFPPPGRSLPLPRAVAAGPMRALGLGVLLALLPPPAPAETFSAMRSVRAAMGAEGRLLRRLRAYLREESARLRRLTRFYEKVHALHQDPQASVDNPLLAFSLIKRLYSDWPNVIYSDEATENTQGRVGRLQCAPLCHLGRARR</sequence>
<feature type="domain" description="Prolyl 4-hydroxylase N-terminal" evidence="2">
    <location>
        <begin position="103"/>
        <end position="170"/>
    </location>
</feature>
<feature type="region of interest" description="Disordered" evidence="1">
    <location>
        <begin position="1"/>
        <end position="67"/>
    </location>
</feature>
<protein>
    <recommendedName>
        <fullName evidence="2">Prolyl 4-hydroxylase N-terminal domain-containing protein</fullName>
    </recommendedName>
</protein>
<dbReference type="Gene3D" id="6.10.140.1460">
    <property type="match status" value="1"/>
</dbReference>
<dbReference type="Ensembl" id="ENSACOT00000020741.1">
    <property type="protein sequence ID" value="ENSACOP00000020018.1"/>
    <property type="gene ID" value="ENSACOG00000013785.1"/>
</dbReference>
<proteinExistence type="predicted"/>
<dbReference type="Pfam" id="PF08336">
    <property type="entry name" value="P4Ha_N"/>
    <property type="match status" value="1"/>
</dbReference>
<evidence type="ECO:0000313" key="3">
    <source>
        <dbReference type="Ensembl" id="ENSACOP00000020018.1"/>
    </source>
</evidence>
<dbReference type="InterPro" id="IPR013547">
    <property type="entry name" value="P4H_N"/>
</dbReference>
<keyword evidence="4" id="KW-1185">Reference proteome</keyword>
<dbReference type="GO" id="GO:0004656">
    <property type="term" value="F:procollagen-proline 4-dioxygenase activity"/>
    <property type="evidence" value="ECO:0007669"/>
    <property type="project" value="InterPro"/>
</dbReference>
<organism evidence="3 4">
    <name type="scientific">Amazona collaria</name>
    <name type="common">yellow-billed parrot</name>
    <dbReference type="NCBI Taxonomy" id="241587"/>
    <lineage>
        <taxon>Eukaryota</taxon>
        <taxon>Metazoa</taxon>
        <taxon>Chordata</taxon>
        <taxon>Craniata</taxon>
        <taxon>Vertebrata</taxon>
        <taxon>Euteleostomi</taxon>
        <taxon>Archelosauria</taxon>
        <taxon>Archosauria</taxon>
        <taxon>Dinosauria</taxon>
        <taxon>Saurischia</taxon>
        <taxon>Theropoda</taxon>
        <taxon>Coelurosauria</taxon>
        <taxon>Aves</taxon>
        <taxon>Neognathae</taxon>
        <taxon>Neoaves</taxon>
        <taxon>Telluraves</taxon>
        <taxon>Australaves</taxon>
        <taxon>Psittaciformes</taxon>
        <taxon>Psittacidae</taxon>
        <taxon>Amazona</taxon>
    </lineage>
</organism>
<evidence type="ECO:0000256" key="1">
    <source>
        <dbReference type="SAM" id="MobiDB-lite"/>
    </source>
</evidence>
<dbReference type="GO" id="GO:0005783">
    <property type="term" value="C:endoplasmic reticulum"/>
    <property type="evidence" value="ECO:0007669"/>
    <property type="project" value="InterPro"/>
</dbReference>
<dbReference type="Proteomes" id="UP000694522">
    <property type="component" value="Unplaced"/>
</dbReference>
<evidence type="ECO:0000259" key="2">
    <source>
        <dbReference type="Pfam" id="PF08336"/>
    </source>
</evidence>